<evidence type="ECO:0000256" key="7">
    <source>
        <dbReference type="ARBA" id="ARBA00022967"/>
    </source>
</evidence>
<keyword evidence="7" id="KW-1278">Translocase</keyword>
<dbReference type="SMART" id="SM00831">
    <property type="entry name" value="Cation_ATPase_N"/>
    <property type="match status" value="1"/>
</dbReference>
<feature type="transmembrane region" description="Helical" evidence="10">
    <location>
        <begin position="250"/>
        <end position="268"/>
    </location>
</feature>
<dbReference type="InterPro" id="IPR018303">
    <property type="entry name" value="ATPase_P-typ_P_site"/>
</dbReference>
<comment type="subcellular location">
    <subcellularLocation>
        <location evidence="1">Cell membrane</location>
        <topology evidence="1">Multi-pass membrane protein</topology>
    </subcellularLocation>
</comment>
<keyword evidence="6" id="KW-0067">ATP-binding</keyword>
<evidence type="ECO:0000256" key="9">
    <source>
        <dbReference type="ARBA" id="ARBA00023136"/>
    </source>
</evidence>
<evidence type="ECO:0000256" key="3">
    <source>
        <dbReference type="ARBA" id="ARBA00022475"/>
    </source>
</evidence>
<feature type="transmembrane region" description="Helical" evidence="10">
    <location>
        <begin position="916"/>
        <end position="937"/>
    </location>
</feature>
<dbReference type="InterPro" id="IPR004014">
    <property type="entry name" value="ATPase_P-typ_cation-transptr_N"/>
</dbReference>
<keyword evidence="9 10" id="KW-0472">Membrane</keyword>
<dbReference type="InterPro" id="IPR006068">
    <property type="entry name" value="ATPase_P-typ_cation-transptr_C"/>
</dbReference>
<protein>
    <submittedName>
        <fullName evidence="12">Cation-translocating P-type ATPase</fullName>
    </submittedName>
</protein>
<dbReference type="InterPro" id="IPR023214">
    <property type="entry name" value="HAD_sf"/>
</dbReference>
<gene>
    <name evidence="12" type="ORF">ABCS64_07605</name>
</gene>
<dbReference type="InterPro" id="IPR001757">
    <property type="entry name" value="P_typ_ATPase"/>
</dbReference>
<feature type="transmembrane region" description="Helical" evidence="10">
    <location>
        <begin position="57"/>
        <end position="80"/>
    </location>
</feature>
<dbReference type="SFLD" id="SFLDS00003">
    <property type="entry name" value="Haloacid_Dehalogenase"/>
    <property type="match status" value="1"/>
</dbReference>
<evidence type="ECO:0000256" key="4">
    <source>
        <dbReference type="ARBA" id="ARBA00022692"/>
    </source>
</evidence>
<feature type="transmembrane region" description="Helical" evidence="10">
    <location>
        <begin position="811"/>
        <end position="836"/>
    </location>
</feature>
<keyword evidence="3" id="KW-1003">Cell membrane</keyword>
<dbReference type="Gene3D" id="3.40.50.1000">
    <property type="entry name" value="HAD superfamily/HAD-like"/>
    <property type="match status" value="1"/>
</dbReference>
<evidence type="ECO:0000313" key="13">
    <source>
        <dbReference type="Proteomes" id="UP001574673"/>
    </source>
</evidence>
<reference evidence="13" key="1">
    <citation type="submission" date="2024-06" db="EMBL/GenBank/DDBJ databases">
        <title>Radixoralia hellwigii gen. nov., sp nov., isolated from a root canal in the human oral cavity.</title>
        <authorList>
            <person name="Bartsch S."/>
            <person name="Wittmer A."/>
            <person name="Schulz A.-K."/>
            <person name="Neumann-Schaal M."/>
            <person name="Wolf J."/>
            <person name="Gronow S."/>
            <person name="Tennert C."/>
            <person name="Haecker G."/>
            <person name="Cieplik F."/>
            <person name="Al-Ahmad A."/>
        </authorList>
    </citation>
    <scope>NUCLEOTIDE SEQUENCE [LARGE SCALE GENOMIC DNA]</scope>
    <source>
        <strain evidence="13">Wk13</strain>
    </source>
</reference>
<keyword evidence="4 10" id="KW-0812">Transmembrane</keyword>
<dbReference type="SUPFAM" id="SSF81660">
    <property type="entry name" value="Metal cation-transporting ATPase, ATP-binding domain N"/>
    <property type="match status" value="1"/>
</dbReference>
<dbReference type="NCBIfam" id="TIGR01494">
    <property type="entry name" value="ATPase_P-type"/>
    <property type="match status" value="3"/>
</dbReference>
<dbReference type="CDD" id="cd02089">
    <property type="entry name" value="P-type_ATPase_Ca_prok"/>
    <property type="match status" value="1"/>
</dbReference>
<dbReference type="Gene3D" id="1.20.1110.10">
    <property type="entry name" value="Calcium-transporting ATPase, transmembrane domain"/>
    <property type="match status" value="1"/>
</dbReference>
<feature type="transmembrane region" description="Helical" evidence="10">
    <location>
        <begin position="86"/>
        <end position="102"/>
    </location>
</feature>
<keyword evidence="13" id="KW-1185">Reference proteome</keyword>
<dbReference type="PROSITE" id="PS00154">
    <property type="entry name" value="ATPASE_E1_E2"/>
    <property type="match status" value="1"/>
</dbReference>
<dbReference type="SUPFAM" id="SSF81665">
    <property type="entry name" value="Calcium ATPase, transmembrane domain M"/>
    <property type="match status" value="1"/>
</dbReference>
<dbReference type="EMBL" id="JBEUWX010000002">
    <property type="protein sequence ID" value="MFA9950183.1"/>
    <property type="molecule type" value="Genomic_DNA"/>
</dbReference>
<dbReference type="InterPro" id="IPR050510">
    <property type="entry name" value="Cation_transp_ATPase_P-type"/>
</dbReference>
<feature type="transmembrane region" description="Helical" evidence="10">
    <location>
        <begin position="292"/>
        <end position="321"/>
    </location>
</feature>
<sequence>MHTMFDKESHGKTIDALTAEFETDSERGLSAAEARRRLDSGGYNELKDRPRPGFMALLWDQFNNFLIIILIVAALISLALGEYVDSAAIVLIVILNAVIGVVQESKAEQALEALQKMSAPNASVIRDGVLVSIPGREVAPGDIVMLEAGNFVPADLRLIESVNLKIEEASLTGESVPVEKDASALLDPAAPLGDRTNSAFMGTMISYGRGKGLAIGTGMNTQMGMIAEMLQSFENEQTPLQKKLEHLGKVLGSVCLIICALVFIYGLFRDTHLAQAIGGDFMAYLRAEEKDIINLFMTAVSLAIAAVPEGLPAIVTVCLALGMQQMIRNNALIRKLPAVETLGCATVICSDKTGTLTQNEMTVLQGVAGDCQFKVSGEGYVPQGEFFTGASANDFADAQRFQPQEYPDVSLLLRGALLCNDATLKEEPQDGGASVWRITGDPTEAALVVAAAKTGLWRDALNEQLPRVQEIPFDSDRKRMTTIHRVDGAPDIVAAVGSAVTAFVKGAPDVILDLCTQRLEGGKTVPLTAEARATILAQNHGMATSALRVLAVACRPLDSVPDAPVPEAVERDLVFIGLLGMIDPPRQEVVEALKVAHGAGLKCVMVTGDYKDTAEAIARDIGMFKPGGLVLTGSEIENLSDAELAKCAERLQVCCRVSPQHKTRIVDAMKANDHVVAMTGDGVNDAPALKRANIGVAMGITGTDVAKQTADMVLTDDNFASIIAAIHQGRIIYANIRKFVYFLLACNVGEILIIFSAMLFGLPIPLRPVQLLWLNLVSDGAPALALGMEKGEPDIMTRPPRSPGEPVIDKMMAISIGVIGIVDAVAVLSVFLLAQARYPDHLAAAQTMAFITLCTSELLRAFTARSETHSVFSLGLMNNRWIVWAVIVSFLLVLMVVYVPFLQPVFDTVPLGLNDWLLMLPFFFISPLTMEVLKVFARRSR</sequence>
<evidence type="ECO:0000256" key="5">
    <source>
        <dbReference type="ARBA" id="ARBA00022741"/>
    </source>
</evidence>
<comment type="similarity">
    <text evidence="2">Belongs to the cation transport ATPase (P-type) (TC 3.A.3) family. Type IIA subfamily.</text>
</comment>
<dbReference type="InterPro" id="IPR044492">
    <property type="entry name" value="P_typ_ATPase_HD_dom"/>
</dbReference>
<dbReference type="Pfam" id="PF00689">
    <property type="entry name" value="Cation_ATPase_C"/>
    <property type="match status" value="1"/>
</dbReference>
<feature type="transmembrane region" description="Helical" evidence="10">
    <location>
        <begin position="881"/>
        <end position="901"/>
    </location>
</feature>
<evidence type="ECO:0000256" key="10">
    <source>
        <dbReference type="SAM" id="Phobius"/>
    </source>
</evidence>
<dbReference type="InterPro" id="IPR036412">
    <property type="entry name" value="HAD-like_sf"/>
</dbReference>
<keyword evidence="5" id="KW-0547">Nucleotide-binding</keyword>
<dbReference type="Gene3D" id="2.70.150.10">
    <property type="entry name" value="Calcium-transporting ATPase, cytoplasmic transduction domain A"/>
    <property type="match status" value="1"/>
</dbReference>
<accession>A0ABV4UEX6</accession>
<evidence type="ECO:0000256" key="2">
    <source>
        <dbReference type="ARBA" id="ARBA00005675"/>
    </source>
</evidence>
<evidence type="ECO:0000256" key="6">
    <source>
        <dbReference type="ARBA" id="ARBA00022840"/>
    </source>
</evidence>
<dbReference type="PANTHER" id="PTHR43294:SF21">
    <property type="entry name" value="CATION TRANSPORTING ATPASE"/>
    <property type="match status" value="1"/>
</dbReference>
<dbReference type="SUPFAM" id="SSF81653">
    <property type="entry name" value="Calcium ATPase, transduction domain A"/>
    <property type="match status" value="1"/>
</dbReference>
<dbReference type="Pfam" id="PF00690">
    <property type="entry name" value="Cation_ATPase_N"/>
    <property type="match status" value="1"/>
</dbReference>
<keyword evidence="8 10" id="KW-1133">Transmembrane helix</keyword>
<dbReference type="SUPFAM" id="SSF56784">
    <property type="entry name" value="HAD-like"/>
    <property type="match status" value="1"/>
</dbReference>
<dbReference type="PRINTS" id="PR00120">
    <property type="entry name" value="HATPASE"/>
</dbReference>
<proteinExistence type="inferred from homology"/>
<dbReference type="SFLD" id="SFLDG00002">
    <property type="entry name" value="C1.7:_P-type_atpase_like"/>
    <property type="match status" value="1"/>
</dbReference>
<dbReference type="Pfam" id="PF13246">
    <property type="entry name" value="Cation_ATPase"/>
    <property type="match status" value="1"/>
</dbReference>
<dbReference type="InterPro" id="IPR008250">
    <property type="entry name" value="ATPase_P-typ_transduc_dom_A_sf"/>
</dbReference>
<dbReference type="SFLD" id="SFLDF00027">
    <property type="entry name" value="p-type_atpase"/>
    <property type="match status" value="1"/>
</dbReference>
<feature type="domain" description="Cation-transporting P-type ATPase N-terminal" evidence="11">
    <location>
        <begin position="8"/>
        <end position="82"/>
    </location>
</feature>
<dbReference type="InterPro" id="IPR059000">
    <property type="entry name" value="ATPase_P-type_domA"/>
</dbReference>
<organism evidence="12 13">
    <name type="scientific">Dentiradicibacter hellwigii</name>
    <dbReference type="NCBI Taxonomy" id="3149053"/>
    <lineage>
        <taxon>Bacteria</taxon>
        <taxon>Pseudomonadati</taxon>
        <taxon>Pseudomonadota</taxon>
        <taxon>Betaproteobacteria</taxon>
        <taxon>Rhodocyclales</taxon>
        <taxon>Rhodocyclaceae</taxon>
        <taxon>Dentiradicibacter</taxon>
    </lineage>
</organism>
<dbReference type="PANTHER" id="PTHR43294">
    <property type="entry name" value="SODIUM/POTASSIUM-TRANSPORTING ATPASE SUBUNIT ALPHA"/>
    <property type="match status" value="1"/>
</dbReference>
<feature type="transmembrane region" description="Helical" evidence="10">
    <location>
        <begin position="739"/>
        <end position="764"/>
    </location>
</feature>
<evidence type="ECO:0000256" key="8">
    <source>
        <dbReference type="ARBA" id="ARBA00022989"/>
    </source>
</evidence>
<dbReference type="InterPro" id="IPR023299">
    <property type="entry name" value="ATPase_P-typ_cyto_dom_N"/>
</dbReference>
<evidence type="ECO:0000313" key="12">
    <source>
        <dbReference type="EMBL" id="MFA9950183.1"/>
    </source>
</evidence>
<evidence type="ECO:0000256" key="1">
    <source>
        <dbReference type="ARBA" id="ARBA00004651"/>
    </source>
</evidence>
<dbReference type="Gene3D" id="3.40.1110.10">
    <property type="entry name" value="Calcium-transporting ATPase, cytoplasmic domain N"/>
    <property type="match status" value="1"/>
</dbReference>
<dbReference type="Proteomes" id="UP001574673">
    <property type="component" value="Unassembled WGS sequence"/>
</dbReference>
<name>A0ABV4UEX6_9RHOO</name>
<dbReference type="PRINTS" id="PR00119">
    <property type="entry name" value="CATATPASE"/>
</dbReference>
<comment type="caution">
    <text evidence="12">The sequence shown here is derived from an EMBL/GenBank/DDBJ whole genome shotgun (WGS) entry which is preliminary data.</text>
</comment>
<dbReference type="RefSeq" id="WP_418891254.1">
    <property type="nucleotide sequence ID" value="NZ_JBEUWX010000002.1"/>
</dbReference>
<evidence type="ECO:0000259" key="11">
    <source>
        <dbReference type="SMART" id="SM00831"/>
    </source>
</evidence>
<dbReference type="Pfam" id="PF00122">
    <property type="entry name" value="E1-E2_ATPase"/>
    <property type="match status" value="1"/>
</dbReference>
<dbReference type="InterPro" id="IPR023298">
    <property type="entry name" value="ATPase_P-typ_TM_dom_sf"/>
</dbReference>